<dbReference type="PROSITE" id="PS51257">
    <property type="entry name" value="PROKAR_LIPOPROTEIN"/>
    <property type="match status" value="1"/>
</dbReference>
<feature type="region of interest" description="Disordered" evidence="1">
    <location>
        <begin position="24"/>
        <end position="52"/>
    </location>
</feature>
<evidence type="ECO:0000256" key="1">
    <source>
        <dbReference type="SAM" id="MobiDB-lite"/>
    </source>
</evidence>
<feature type="signal peptide" evidence="2">
    <location>
        <begin position="1"/>
        <end position="18"/>
    </location>
</feature>
<keyword evidence="3" id="KW-0449">Lipoprotein</keyword>
<feature type="compositionally biased region" description="Polar residues" evidence="1">
    <location>
        <begin position="29"/>
        <end position="41"/>
    </location>
</feature>
<feature type="chain" id="PRO_5002946577" evidence="2">
    <location>
        <begin position="19"/>
        <end position="586"/>
    </location>
</feature>
<evidence type="ECO:0000313" key="3">
    <source>
        <dbReference type="EMBL" id="ACR11495.1"/>
    </source>
</evidence>
<dbReference type="Proteomes" id="UP000009080">
    <property type="component" value="Chromosome"/>
</dbReference>
<dbReference type="RefSeq" id="WP_015817607.1">
    <property type="nucleotide sequence ID" value="NC_012997.1"/>
</dbReference>
<gene>
    <name evidence="3" type="ordered locus">TERTU_3358</name>
</gene>
<accession>C5BQM0</accession>
<evidence type="ECO:0000313" key="4">
    <source>
        <dbReference type="Proteomes" id="UP000009080"/>
    </source>
</evidence>
<sequence>MHKFLVISIFSASLLLQACGNDDGDADKTQSNPTPVAQATPSPEPNGSDDHSKVVTDTLLLNTLVKHNEGAFIPAQCYTKTRASNGEVHNPCYACHQPEREPNYLDDGDLQLEYGFRPVTQENKWTNLFKDRSADVAAISDEEITHWVRTSNYFDSNGKIILAEKMADVPANWDFTRDNTWNGFTPDCYYNFDDEGFDRAPSGERTGWRAFAYTPFLGTFWPTNGSTDDVLIRLAPALRQNGEGIADDNIYKLNFAVVEAMIKRANIAIPATEEALYGVDLNRNGTLDVAEEVVYDWKPLEGRRMEYVGKARDLLQAGDLHIAAGLYPEGTEFLHTVRYIDVDDSGEIKLAPRMKELRYTIKASWNNYSQLRNAALSEVKEADTFPERLRSVKGNPEIGLGNGVGWVYQGFIEDKHGDLRPQSYEETVACVGCHSGIGATDDSSFAFPRRVASSYPQAGWSHWSQRGLAGIMEPQWADGTWEYTEYLKQNKSANEFRTNNEVIAKFFDAEGELIPAKITALHGNIGELLLPSPERALELNKAYKVIVDEQSFIYGRDAHIAPLDNVWQNVPEGELTGVESLVVKKY</sequence>
<dbReference type="KEGG" id="ttu:TERTU_3358"/>
<dbReference type="OrthoDB" id="8692at2"/>
<dbReference type="AlphaFoldDB" id="C5BQM0"/>
<dbReference type="eggNOG" id="COG2010">
    <property type="taxonomic scope" value="Bacteria"/>
</dbReference>
<keyword evidence="2" id="KW-0732">Signal</keyword>
<evidence type="ECO:0000256" key="2">
    <source>
        <dbReference type="SAM" id="SignalP"/>
    </source>
</evidence>
<dbReference type="HOGENOM" id="CLU_020661_0_0_6"/>
<dbReference type="EMBL" id="CP001614">
    <property type="protein sequence ID" value="ACR11495.1"/>
    <property type="molecule type" value="Genomic_DNA"/>
</dbReference>
<proteinExistence type="predicted"/>
<name>C5BQM0_TERTT</name>
<protein>
    <submittedName>
        <fullName evidence="3">Lipoprotein</fullName>
    </submittedName>
</protein>
<keyword evidence="4" id="KW-1185">Reference proteome</keyword>
<reference evidence="3 4" key="1">
    <citation type="journal article" date="2009" name="PLoS ONE">
        <title>The complete genome of Teredinibacter turnerae T7901: an intracellular endosymbiont of marine wood-boring bivalves (shipworms).</title>
        <authorList>
            <person name="Yang J.C."/>
            <person name="Madupu R."/>
            <person name="Durkin A.S."/>
            <person name="Ekborg N.A."/>
            <person name="Pedamallu C.S."/>
            <person name="Hostetler J.B."/>
            <person name="Radune D."/>
            <person name="Toms B.S."/>
            <person name="Henrissat B."/>
            <person name="Coutinho P.M."/>
            <person name="Schwarz S."/>
            <person name="Field L."/>
            <person name="Trindade-Silva A.E."/>
            <person name="Soares C.A.G."/>
            <person name="Elshahawi S."/>
            <person name="Hanora A."/>
            <person name="Schmidt E.W."/>
            <person name="Haygood M.G."/>
            <person name="Posfai J."/>
            <person name="Benner J."/>
            <person name="Madinger C."/>
            <person name="Nove J."/>
            <person name="Anton B."/>
            <person name="Chaudhary K."/>
            <person name="Foster J."/>
            <person name="Holman A."/>
            <person name="Kumar S."/>
            <person name="Lessard P.A."/>
            <person name="Luyten Y.A."/>
            <person name="Slatko B."/>
            <person name="Wood N."/>
            <person name="Wu B."/>
            <person name="Teplitski M."/>
            <person name="Mougous J.D."/>
            <person name="Ward N."/>
            <person name="Eisen J.A."/>
            <person name="Badger J.H."/>
            <person name="Distel D.L."/>
        </authorList>
    </citation>
    <scope>NUCLEOTIDE SEQUENCE [LARGE SCALE GENOMIC DNA]</scope>
    <source>
        <strain evidence="4">ATCC 39867 / T7901</strain>
    </source>
</reference>
<dbReference type="STRING" id="377629.TERTU_3358"/>
<organism evidence="3 4">
    <name type="scientific">Teredinibacter turnerae (strain ATCC 39867 / T7901)</name>
    <dbReference type="NCBI Taxonomy" id="377629"/>
    <lineage>
        <taxon>Bacteria</taxon>
        <taxon>Pseudomonadati</taxon>
        <taxon>Pseudomonadota</taxon>
        <taxon>Gammaproteobacteria</taxon>
        <taxon>Cellvibrionales</taxon>
        <taxon>Cellvibrionaceae</taxon>
        <taxon>Teredinibacter</taxon>
    </lineage>
</organism>